<accession>A0ABC8S2B7</accession>
<organism evidence="2 3">
    <name type="scientific">Ilex paraguariensis</name>
    <name type="common">yerba mate</name>
    <dbReference type="NCBI Taxonomy" id="185542"/>
    <lineage>
        <taxon>Eukaryota</taxon>
        <taxon>Viridiplantae</taxon>
        <taxon>Streptophyta</taxon>
        <taxon>Embryophyta</taxon>
        <taxon>Tracheophyta</taxon>
        <taxon>Spermatophyta</taxon>
        <taxon>Magnoliopsida</taxon>
        <taxon>eudicotyledons</taxon>
        <taxon>Gunneridae</taxon>
        <taxon>Pentapetalae</taxon>
        <taxon>asterids</taxon>
        <taxon>campanulids</taxon>
        <taxon>Aquifoliales</taxon>
        <taxon>Aquifoliaceae</taxon>
        <taxon>Ilex</taxon>
    </lineage>
</organism>
<dbReference type="InterPro" id="IPR005174">
    <property type="entry name" value="KIB1-4_b-propeller"/>
</dbReference>
<name>A0ABC8S2B7_9AQUA</name>
<dbReference type="CDD" id="cd09917">
    <property type="entry name" value="F-box_SF"/>
    <property type="match status" value="2"/>
</dbReference>
<dbReference type="Proteomes" id="UP001642360">
    <property type="component" value="Unassembled WGS sequence"/>
</dbReference>
<gene>
    <name evidence="2" type="ORF">ILEXP_LOCUS19166</name>
</gene>
<sequence length="302" mass="34513">MAALIFHSNTNLGEYLSRTSWFSFIKSTFHTTNRIAYGSSWHNLPGDIVEMIEKHLSTETDLIRMSSVWKWWRANKVGMAVEIPWKSSSWHNFPSEIVEMIEKRLSTQTDLIRMSSVCKKEFIIQGCQSQRLEGSVVAVPKLPLLSLTTIPSFVDRELAITYFVKSVMVSSADAAECIVAAILGDDEDEDIDYDYRLSRYWHTTGFEIFKINPNNGNCDRLNNLADHKVLFLDDNDVSFSARDSDGIHGNFIYFASYHFPSIKGHCWPSHECGVFYLEGGRIEHTLPNMKPGEGRSWFTANF</sequence>
<dbReference type="PANTHER" id="PTHR44259">
    <property type="entry name" value="OS07G0183000 PROTEIN-RELATED"/>
    <property type="match status" value="1"/>
</dbReference>
<comment type="caution">
    <text evidence="2">The sequence shown here is derived from an EMBL/GenBank/DDBJ whole genome shotgun (WGS) entry which is preliminary data.</text>
</comment>
<evidence type="ECO:0000259" key="1">
    <source>
        <dbReference type="Pfam" id="PF03478"/>
    </source>
</evidence>
<reference evidence="2 3" key="1">
    <citation type="submission" date="2024-02" db="EMBL/GenBank/DDBJ databases">
        <authorList>
            <person name="Vignale AGUSTIN F."/>
            <person name="Sosa J E."/>
            <person name="Modenutti C."/>
        </authorList>
    </citation>
    <scope>NUCLEOTIDE SEQUENCE [LARGE SCALE GENOMIC DNA]</scope>
</reference>
<protein>
    <recommendedName>
        <fullName evidence="1">KIB1-4 beta-propeller domain-containing protein</fullName>
    </recommendedName>
</protein>
<dbReference type="EMBL" id="CAUOFW020002092">
    <property type="protein sequence ID" value="CAK9151007.1"/>
    <property type="molecule type" value="Genomic_DNA"/>
</dbReference>
<evidence type="ECO:0000313" key="2">
    <source>
        <dbReference type="EMBL" id="CAK9151007.1"/>
    </source>
</evidence>
<keyword evidence="3" id="KW-1185">Reference proteome</keyword>
<dbReference type="Pfam" id="PF03478">
    <property type="entry name" value="Beta-prop_KIB1-4"/>
    <property type="match status" value="1"/>
</dbReference>
<proteinExistence type="predicted"/>
<evidence type="ECO:0000313" key="3">
    <source>
        <dbReference type="Proteomes" id="UP001642360"/>
    </source>
</evidence>
<feature type="domain" description="KIB1-4 beta-propeller" evidence="1">
    <location>
        <begin position="202"/>
        <end position="275"/>
    </location>
</feature>
<dbReference type="AlphaFoldDB" id="A0ABC8S2B7"/>
<dbReference type="PANTHER" id="PTHR44259:SF114">
    <property type="entry name" value="OS06G0707300 PROTEIN"/>
    <property type="match status" value="1"/>
</dbReference>
<dbReference type="InterPro" id="IPR050942">
    <property type="entry name" value="F-box_BR-signaling"/>
</dbReference>